<dbReference type="InterPro" id="IPR001466">
    <property type="entry name" value="Beta-lactam-related"/>
</dbReference>
<dbReference type="PANTHER" id="PTHR46825">
    <property type="entry name" value="D-ALANYL-D-ALANINE-CARBOXYPEPTIDASE/ENDOPEPTIDASE AMPH"/>
    <property type="match status" value="1"/>
</dbReference>
<name>A0A0C2W987_9BACL</name>
<reference evidence="2 3" key="1">
    <citation type="submission" date="2015-01" db="EMBL/GenBank/DDBJ databases">
        <title>Jeotgalibacillus campisalis genome sequencing.</title>
        <authorList>
            <person name="Goh K.M."/>
            <person name="Chan K.-G."/>
            <person name="Yaakop A.S."/>
            <person name="Ee R."/>
            <person name="Gan H.M."/>
            <person name="Chan C.S."/>
        </authorList>
    </citation>
    <scope>NUCLEOTIDE SEQUENCE [LARGE SCALE GENOMIC DNA]</scope>
    <source>
        <strain evidence="2 3">SF-57</strain>
    </source>
</reference>
<dbReference type="OrthoDB" id="846150at2"/>
<evidence type="ECO:0000313" key="2">
    <source>
        <dbReference type="EMBL" id="KIL53151.1"/>
    </source>
</evidence>
<proteinExistence type="predicted"/>
<evidence type="ECO:0000313" key="3">
    <source>
        <dbReference type="Proteomes" id="UP000031972"/>
    </source>
</evidence>
<dbReference type="Proteomes" id="UP000031972">
    <property type="component" value="Unassembled WGS sequence"/>
</dbReference>
<comment type="caution">
    <text evidence="2">The sequence shown here is derived from an EMBL/GenBank/DDBJ whole genome shotgun (WGS) entry which is preliminary data.</text>
</comment>
<sequence length="347" mass="37826">MSNREKVLEEIEEKMKEWKVPGLSISAFTENDFWQAQLGVREVGGDPVEAQDLFHVCSISKFITAALVMHLVDQGVVQLERPVNDYLVSFKVPDNEWTAGQKVTLQNLLAHQGGFIDPPGSYEPIQSGEQIPVNLDLLSGKTAYHAKPAAVSYEPETQFSYSDTGYSIVEQMITEVTGLNISSALTSLVLEPVGMENTFLWSAMPKGLPMASGHHKTGEIVTGKRAVYPNESGAGVWTSSEDLGKLCIQLIKAWNGSSEVFSERSARKMLNAFGCEPAAGLGVFRSDSENGVQIVSNGWGVGFQCQVRFNPERQTGTVVMVNQDPGVPQPESIVGECMKIVEQAVLN</sequence>
<dbReference type="RefSeq" id="WP_041054263.1">
    <property type="nucleotide sequence ID" value="NZ_JXRR01000001.1"/>
</dbReference>
<keyword evidence="3" id="KW-1185">Reference proteome</keyword>
<dbReference type="InterPro" id="IPR050491">
    <property type="entry name" value="AmpC-like"/>
</dbReference>
<organism evidence="2 3">
    <name type="scientific">Jeotgalibacillus campisalis</name>
    <dbReference type="NCBI Taxonomy" id="220754"/>
    <lineage>
        <taxon>Bacteria</taxon>
        <taxon>Bacillati</taxon>
        <taxon>Bacillota</taxon>
        <taxon>Bacilli</taxon>
        <taxon>Bacillales</taxon>
        <taxon>Caryophanaceae</taxon>
        <taxon>Jeotgalibacillus</taxon>
    </lineage>
</organism>
<dbReference type="AlphaFoldDB" id="A0A0C2W987"/>
<dbReference type="Gene3D" id="3.40.710.10">
    <property type="entry name" value="DD-peptidase/beta-lactamase superfamily"/>
    <property type="match status" value="1"/>
</dbReference>
<accession>A0A0C2W987</accession>
<protein>
    <recommendedName>
        <fullName evidence="1">Beta-lactamase-related domain-containing protein</fullName>
    </recommendedName>
</protein>
<gene>
    <name evidence="2" type="ORF">KR50_04800</name>
</gene>
<dbReference type="PANTHER" id="PTHR46825:SF9">
    <property type="entry name" value="BETA-LACTAMASE-RELATED DOMAIN-CONTAINING PROTEIN"/>
    <property type="match status" value="1"/>
</dbReference>
<dbReference type="Pfam" id="PF00144">
    <property type="entry name" value="Beta-lactamase"/>
    <property type="match status" value="1"/>
</dbReference>
<evidence type="ECO:0000259" key="1">
    <source>
        <dbReference type="Pfam" id="PF00144"/>
    </source>
</evidence>
<dbReference type="SUPFAM" id="SSF56601">
    <property type="entry name" value="beta-lactamase/transpeptidase-like"/>
    <property type="match status" value="1"/>
</dbReference>
<dbReference type="InterPro" id="IPR012338">
    <property type="entry name" value="Beta-lactam/transpept-like"/>
</dbReference>
<dbReference type="EMBL" id="JXRR01000001">
    <property type="protein sequence ID" value="KIL53151.1"/>
    <property type="molecule type" value="Genomic_DNA"/>
</dbReference>
<dbReference type="PATRIC" id="fig|220754.4.peg.490"/>
<feature type="domain" description="Beta-lactamase-related" evidence="1">
    <location>
        <begin position="11"/>
        <end position="327"/>
    </location>
</feature>